<protein>
    <submittedName>
        <fullName evidence="1">Uncharacterized protein</fullName>
    </submittedName>
</protein>
<evidence type="ECO:0000313" key="2">
    <source>
        <dbReference type="Proteomes" id="UP001497512"/>
    </source>
</evidence>
<gene>
    <name evidence="1" type="ORF">CSSPTR1EN2_LOCUS9056</name>
</gene>
<organism evidence="1 2">
    <name type="scientific">Sphagnum troendelagicum</name>
    <dbReference type="NCBI Taxonomy" id="128251"/>
    <lineage>
        <taxon>Eukaryota</taxon>
        <taxon>Viridiplantae</taxon>
        <taxon>Streptophyta</taxon>
        <taxon>Embryophyta</taxon>
        <taxon>Bryophyta</taxon>
        <taxon>Sphagnophytina</taxon>
        <taxon>Sphagnopsida</taxon>
        <taxon>Sphagnales</taxon>
        <taxon>Sphagnaceae</taxon>
        <taxon>Sphagnum</taxon>
    </lineage>
</organism>
<keyword evidence="2" id="KW-1185">Reference proteome</keyword>
<evidence type="ECO:0000313" key="1">
    <source>
        <dbReference type="EMBL" id="CAK9207937.1"/>
    </source>
</evidence>
<sequence>MSKLVANIAASLDIRPATNEALEGVDPLTIITASDWFILKDFVVMHIQDQGSWVRDLYNALSDIDKQKTLKKIIIFGISIVVNVSQVQAERDSNNNARELEAPPFMPADHVKIRLAAFIQDVLDPYRAHLSKHWSQQ</sequence>
<accession>A0ABP0TXY1</accession>
<proteinExistence type="predicted"/>
<name>A0ABP0TXY1_9BRYO</name>
<dbReference type="EMBL" id="OZ019908">
    <property type="protein sequence ID" value="CAK9207937.1"/>
    <property type="molecule type" value="Genomic_DNA"/>
</dbReference>
<dbReference type="Proteomes" id="UP001497512">
    <property type="component" value="Chromosome 16"/>
</dbReference>
<reference evidence="1" key="1">
    <citation type="submission" date="2024-02" db="EMBL/GenBank/DDBJ databases">
        <authorList>
            <consortium name="ELIXIR-Norway"/>
            <consortium name="Elixir Norway"/>
        </authorList>
    </citation>
    <scope>NUCLEOTIDE SEQUENCE</scope>
</reference>